<name>A0A2P2J2G2_RHIMU</name>
<evidence type="ECO:0000313" key="1">
    <source>
        <dbReference type="EMBL" id="MBW87631.1"/>
    </source>
</evidence>
<dbReference type="AlphaFoldDB" id="A0A2P2J2G2"/>
<proteinExistence type="predicted"/>
<sequence length="49" mass="5538">MIQNFVQNGKKLQTNCHQGICSIILAHRANYKAYGSHCTMSVFLKEHSS</sequence>
<organism evidence="1">
    <name type="scientific">Rhizophora mucronata</name>
    <name type="common">Asiatic mangrove</name>
    <dbReference type="NCBI Taxonomy" id="61149"/>
    <lineage>
        <taxon>Eukaryota</taxon>
        <taxon>Viridiplantae</taxon>
        <taxon>Streptophyta</taxon>
        <taxon>Embryophyta</taxon>
        <taxon>Tracheophyta</taxon>
        <taxon>Spermatophyta</taxon>
        <taxon>Magnoliopsida</taxon>
        <taxon>eudicotyledons</taxon>
        <taxon>Gunneridae</taxon>
        <taxon>Pentapetalae</taxon>
        <taxon>rosids</taxon>
        <taxon>fabids</taxon>
        <taxon>Malpighiales</taxon>
        <taxon>Rhizophoraceae</taxon>
        <taxon>Rhizophora</taxon>
    </lineage>
</organism>
<protein>
    <submittedName>
        <fullName evidence="1">Uncharacterized protein</fullName>
    </submittedName>
</protein>
<dbReference type="EMBL" id="GGEC01007148">
    <property type="protein sequence ID" value="MBW87631.1"/>
    <property type="molecule type" value="Transcribed_RNA"/>
</dbReference>
<reference evidence="1" key="1">
    <citation type="submission" date="2018-02" db="EMBL/GenBank/DDBJ databases">
        <title>Rhizophora mucronata_Transcriptome.</title>
        <authorList>
            <person name="Meera S.P."/>
            <person name="Sreeshan A."/>
            <person name="Augustine A."/>
        </authorList>
    </citation>
    <scope>NUCLEOTIDE SEQUENCE</scope>
    <source>
        <tissue evidence="1">Leaf</tissue>
    </source>
</reference>
<accession>A0A2P2J2G2</accession>